<evidence type="ECO:0000256" key="1">
    <source>
        <dbReference type="ARBA" id="ARBA00022723"/>
    </source>
</evidence>
<name>A0A1S2D951_AERSO</name>
<evidence type="ECO:0000313" key="7">
    <source>
        <dbReference type="EMBL" id="OHY96939.1"/>
    </source>
</evidence>
<dbReference type="NCBIfam" id="NF006850">
    <property type="entry name" value="PRK09358.1-6"/>
    <property type="match status" value="1"/>
</dbReference>
<dbReference type="NCBIfam" id="TIGR01430">
    <property type="entry name" value="aden_deam"/>
    <property type="match status" value="1"/>
</dbReference>
<evidence type="ECO:0000313" key="8">
    <source>
        <dbReference type="Proteomes" id="UP000179934"/>
    </source>
</evidence>
<comment type="cofactor">
    <cofactor evidence="5">
        <name>Zn(2+)</name>
        <dbReference type="ChEBI" id="CHEBI:29105"/>
    </cofactor>
    <text evidence="5">Binds 1 zinc ion per subunit.</text>
</comment>
<feature type="domain" description="Adenosine deaminase" evidence="6">
    <location>
        <begin position="24"/>
        <end position="343"/>
    </location>
</feature>
<dbReference type="GO" id="GO:0009117">
    <property type="term" value="P:nucleotide metabolic process"/>
    <property type="evidence" value="ECO:0007669"/>
    <property type="project" value="UniProtKB-KW"/>
</dbReference>
<dbReference type="Proteomes" id="UP000179934">
    <property type="component" value="Unassembled WGS sequence"/>
</dbReference>
<keyword evidence="1 5" id="KW-0479">Metal-binding</keyword>
<dbReference type="GO" id="GO:0006146">
    <property type="term" value="P:adenine catabolic process"/>
    <property type="evidence" value="ECO:0007669"/>
    <property type="project" value="UniProtKB-UniRule"/>
</dbReference>
<keyword evidence="2 5" id="KW-0378">Hydrolase</keyword>
<dbReference type="InterPro" id="IPR006330">
    <property type="entry name" value="Ado/ade_deaminase"/>
</dbReference>
<feature type="binding site" evidence="5">
    <location>
        <position position="29"/>
    </location>
    <ligand>
        <name>Zn(2+)</name>
        <dbReference type="ChEBI" id="CHEBI:29105"/>
        <note>catalytic</note>
    </ligand>
</feature>
<dbReference type="RefSeq" id="WP_042022356.1">
    <property type="nucleotide sequence ID" value="NZ_CDBW01000032.1"/>
</dbReference>
<dbReference type="HAMAP" id="MF_01962">
    <property type="entry name" value="Adenine_deaminase"/>
    <property type="match status" value="1"/>
</dbReference>
<feature type="binding site" evidence="5">
    <location>
        <position position="31"/>
    </location>
    <ligand>
        <name>Zn(2+)</name>
        <dbReference type="ChEBI" id="CHEBI:29105"/>
        <note>catalytic</note>
    </ligand>
</feature>
<evidence type="ECO:0000259" key="6">
    <source>
        <dbReference type="Pfam" id="PF00962"/>
    </source>
</evidence>
<dbReference type="AlphaFoldDB" id="A0A1S2D951"/>
<dbReference type="InterPro" id="IPR001365">
    <property type="entry name" value="A_deaminase_dom"/>
</dbReference>
<evidence type="ECO:0000256" key="4">
    <source>
        <dbReference type="ARBA" id="ARBA00023080"/>
    </source>
</evidence>
<evidence type="ECO:0000256" key="3">
    <source>
        <dbReference type="ARBA" id="ARBA00022833"/>
    </source>
</evidence>
<dbReference type="PANTHER" id="PTHR43114:SF6">
    <property type="entry name" value="ADENINE DEAMINASE"/>
    <property type="match status" value="1"/>
</dbReference>
<dbReference type="STRING" id="646.BJD16_01380"/>
<dbReference type="InterPro" id="IPR028892">
    <property type="entry name" value="ADE"/>
</dbReference>
<feature type="site" description="Important for catalytic activity" evidence="5">
    <location>
        <position position="233"/>
    </location>
</feature>
<gene>
    <name evidence="7" type="ORF">BJD16_01380</name>
</gene>
<dbReference type="EMBL" id="MKFU01000001">
    <property type="protein sequence ID" value="OHY96939.1"/>
    <property type="molecule type" value="Genomic_DNA"/>
</dbReference>
<accession>A0A1S2D951</accession>
<proteinExistence type="inferred from homology"/>
<organism evidence="7 8">
    <name type="scientific">Aeromonas sobria</name>
    <dbReference type="NCBI Taxonomy" id="646"/>
    <lineage>
        <taxon>Bacteria</taxon>
        <taxon>Pseudomonadati</taxon>
        <taxon>Pseudomonadota</taxon>
        <taxon>Gammaproteobacteria</taxon>
        <taxon>Aeromonadales</taxon>
        <taxon>Aeromonadaceae</taxon>
        <taxon>Aeromonas</taxon>
    </lineage>
</organism>
<evidence type="ECO:0000256" key="2">
    <source>
        <dbReference type="ARBA" id="ARBA00022801"/>
    </source>
</evidence>
<feature type="binding site" evidence="5">
    <location>
        <position position="290"/>
    </location>
    <ligand>
        <name>Zn(2+)</name>
        <dbReference type="ChEBI" id="CHEBI:29105"/>
        <note>catalytic</note>
    </ligand>
</feature>
<dbReference type="GO" id="GO:0008270">
    <property type="term" value="F:zinc ion binding"/>
    <property type="evidence" value="ECO:0007669"/>
    <property type="project" value="UniProtKB-UniRule"/>
</dbReference>
<dbReference type="Gene3D" id="3.20.20.140">
    <property type="entry name" value="Metal-dependent hydrolases"/>
    <property type="match status" value="1"/>
</dbReference>
<dbReference type="GO" id="GO:0005829">
    <property type="term" value="C:cytosol"/>
    <property type="evidence" value="ECO:0007669"/>
    <property type="project" value="TreeGrafter"/>
</dbReference>
<comment type="similarity">
    <text evidence="5">Belongs to the metallo-dependent hydrolases superfamily. Adenosine and AMP deaminases family. Adenine deaminase type 2 subfamily.</text>
</comment>
<keyword evidence="4 5" id="KW-0546">Nucleotide metabolism</keyword>
<dbReference type="GO" id="GO:0000034">
    <property type="term" value="F:adenine deaminase activity"/>
    <property type="evidence" value="ECO:0007669"/>
    <property type="project" value="UniProtKB-UniRule"/>
</dbReference>
<keyword evidence="3 5" id="KW-0862">Zinc</keyword>
<dbReference type="GeneID" id="58923291"/>
<feature type="binding site" evidence="5">
    <location>
        <position position="291"/>
    </location>
    <ligand>
        <name>substrate</name>
    </ligand>
</feature>
<feature type="active site" description="Proton donor" evidence="5">
    <location>
        <position position="212"/>
    </location>
</feature>
<comment type="catalytic activity">
    <reaction evidence="5">
        <text>adenine + H2O + H(+) = hypoxanthine + NH4(+)</text>
        <dbReference type="Rhea" id="RHEA:23688"/>
        <dbReference type="ChEBI" id="CHEBI:15377"/>
        <dbReference type="ChEBI" id="CHEBI:15378"/>
        <dbReference type="ChEBI" id="CHEBI:16708"/>
        <dbReference type="ChEBI" id="CHEBI:17368"/>
        <dbReference type="ChEBI" id="CHEBI:28938"/>
        <dbReference type="EC" id="3.5.4.2"/>
    </reaction>
</comment>
<protein>
    <recommendedName>
        <fullName evidence="5">Adenine deaminase</fullName>
        <shortName evidence="5">ADE</shortName>
        <ecNumber evidence="5">3.5.4.2</ecNumber>
    </recommendedName>
    <alternativeName>
        <fullName evidence="5">Adenine aminohydrolase</fullName>
        <shortName evidence="5">AAH</shortName>
    </alternativeName>
</protein>
<dbReference type="SUPFAM" id="SSF51556">
    <property type="entry name" value="Metallo-dependent hydrolases"/>
    <property type="match status" value="1"/>
</dbReference>
<dbReference type="CDD" id="cd01320">
    <property type="entry name" value="ADA"/>
    <property type="match status" value="1"/>
</dbReference>
<dbReference type="EC" id="3.5.4.2" evidence="5"/>
<comment type="function">
    <text evidence="5">Catalyzes the hydrolytic deamination of adenine to hypoxanthine. Plays an important role in the purine salvage pathway and in nitrogen catabolism.</text>
</comment>
<dbReference type="PANTHER" id="PTHR43114">
    <property type="entry name" value="ADENINE DEAMINASE"/>
    <property type="match status" value="1"/>
</dbReference>
<dbReference type="OrthoDB" id="105475at2"/>
<reference evidence="7 8" key="1">
    <citation type="submission" date="2016-09" db="EMBL/GenBank/DDBJ databases">
        <title>Draft Genome Sequence of Aeromonas sobria Strain 08005, Isolated from Sick Rana catesbeiana.</title>
        <authorList>
            <person name="Yang Q."/>
        </authorList>
    </citation>
    <scope>NUCLEOTIDE SEQUENCE [LARGE SCALE GENOMIC DNA]</scope>
    <source>
        <strain evidence="7 8">08005</strain>
    </source>
</reference>
<dbReference type="GO" id="GO:0043103">
    <property type="term" value="P:hypoxanthine salvage"/>
    <property type="evidence" value="ECO:0007669"/>
    <property type="project" value="UniProtKB-UniRule"/>
</dbReference>
<sequence>MDTPIPKPVTTEHLTAAQFIAGLPKLELHLHIEGSLEPELMFELGRRNGVPLPWPDVASVRAAYDFDCLQSFLDLYYRGASVLVTEQDFFDLTWAYLARCAADKVVHVEIFFDPQTHTARGVSFATVLGGIERALQTGEREFGISWRLIMSFLRHLSEEEAFATLAQAEPFLARIHGIGLDSGERGNPPSKFARVFARCRELGLPVVAHAGEEGPADYIWQAINELHVCRIDHGVRSADDPELLRYLADTRLPLTVCPLSNTRLKVFDQMAQHNVLRLLEQGLCVTINSDDPAYFGGYMGANFAALADGLGATMSQLCRLSLNAVEASWIPLADKARLTREIRSYAETHGVILH</sequence>
<comment type="caution">
    <text evidence="7">The sequence shown here is derived from an EMBL/GenBank/DDBJ whole genome shotgun (WGS) entry which is preliminary data.</text>
</comment>
<evidence type="ECO:0000256" key="5">
    <source>
        <dbReference type="HAMAP-Rule" id="MF_01962"/>
    </source>
</evidence>
<feature type="binding site" evidence="5">
    <location>
        <position position="209"/>
    </location>
    <ligand>
        <name>Zn(2+)</name>
        <dbReference type="ChEBI" id="CHEBI:29105"/>
        <note>catalytic</note>
    </ligand>
</feature>
<dbReference type="InterPro" id="IPR032466">
    <property type="entry name" value="Metal_Hydrolase"/>
</dbReference>
<dbReference type="Pfam" id="PF00962">
    <property type="entry name" value="A_deaminase"/>
    <property type="match status" value="1"/>
</dbReference>